<dbReference type="HOGENOM" id="CLU_2566996_0_0_7"/>
<evidence type="ECO:0000313" key="2">
    <source>
        <dbReference type="EMBL" id="EPC05697.1"/>
    </source>
</evidence>
<feature type="region of interest" description="Disordered" evidence="1">
    <location>
        <begin position="1"/>
        <end position="20"/>
    </location>
</feature>
<dbReference type="AlphaFoldDB" id="S2LB27"/>
<organism evidence="2 3">
    <name type="scientific">Bilophila wadsworthia (strain 3_1_6)</name>
    <dbReference type="NCBI Taxonomy" id="563192"/>
    <lineage>
        <taxon>Bacteria</taxon>
        <taxon>Pseudomonadati</taxon>
        <taxon>Thermodesulfobacteriota</taxon>
        <taxon>Desulfovibrionia</taxon>
        <taxon>Desulfovibrionales</taxon>
        <taxon>Desulfovibrionaceae</taxon>
        <taxon>Bilophila</taxon>
    </lineage>
</organism>
<evidence type="ECO:0000256" key="1">
    <source>
        <dbReference type="SAM" id="MobiDB-lite"/>
    </source>
</evidence>
<accession>S2LB27</accession>
<keyword evidence="3" id="KW-1185">Reference proteome</keyword>
<gene>
    <name evidence="2" type="ORF">HMPREF0179_05296</name>
</gene>
<dbReference type="Proteomes" id="UP000006034">
    <property type="component" value="Unassembled WGS sequence"/>
</dbReference>
<reference evidence="2 3" key="2">
    <citation type="submission" date="2013-04" db="EMBL/GenBank/DDBJ databases">
        <title>The Genome Sequence of Bilophila wadsworthia 3_1_6.</title>
        <authorList>
            <consortium name="The Broad Institute Genomics Platform"/>
            <person name="Earl A."/>
            <person name="Ward D."/>
            <person name="Feldgarden M."/>
            <person name="Gevers D."/>
            <person name="Sibley C."/>
            <person name="Strauss J."/>
            <person name="Allen-Vercoe E."/>
            <person name="Walker B."/>
            <person name="Young S."/>
            <person name="Zeng Q."/>
            <person name="Gargeya S."/>
            <person name="Fitzgerald M."/>
            <person name="Haas B."/>
            <person name="Abouelleil A."/>
            <person name="Allen A.W."/>
            <person name="Alvarado L."/>
            <person name="Arachchi H.M."/>
            <person name="Berlin A.M."/>
            <person name="Chapman S.B."/>
            <person name="Gainer-Dewar J."/>
            <person name="Goldberg J."/>
            <person name="Griggs A."/>
            <person name="Gujja S."/>
            <person name="Hansen M."/>
            <person name="Howarth C."/>
            <person name="Imamovic A."/>
            <person name="Ireland A."/>
            <person name="Larimer J."/>
            <person name="McCowan C."/>
            <person name="Murphy C."/>
            <person name="Pearson M."/>
            <person name="Poon T.W."/>
            <person name="Priest M."/>
            <person name="Roberts A."/>
            <person name="Saif S."/>
            <person name="Shea T."/>
            <person name="Sisk P."/>
            <person name="Sykes S."/>
            <person name="Wortman J."/>
            <person name="Nusbaum C."/>
            <person name="Birren B."/>
        </authorList>
    </citation>
    <scope>NUCLEOTIDE SEQUENCE [LARGE SCALE GENOMIC DNA]</scope>
    <source>
        <strain evidence="2 3">3_1_6</strain>
    </source>
</reference>
<proteinExistence type="predicted"/>
<dbReference type="RefSeq" id="WP_016361003.1">
    <property type="nucleotide sequence ID" value="NZ_KE150240.1"/>
</dbReference>
<dbReference type="STRING" id="563192.HMPREF0179_05296"/>
<dbReference type="GeneID" id="78087772"/>
<name>S2LB27_BILW3</name>
<evidence type="ECO:0000313" key="3">
    <source>
        <dbReference type="Proteomes" id="UP000006034"/>
    </source>
</evidence>
<feature type="compositionally biased region" description="Low complexity" evidence="1">
    <location>
        <begin position="8"/>
        <end position="18"/>
    </location>
</feature>
<comment type="caution">
    <text evidence="2">The sequence shown here is derived from an EMBL/GenBank/DDBJ whole genome shotgun (WGS) entry which is preliminary data.</text>
</comment>
<sequence length="81" mass="9036">MSRDRKGSPSVSPSESSEAWLESHASELVDCGRMRCRMLARHCGTRESCFRGGRCPKAPRGARPVQTERASMPMYYANPDC</sequence>
<dbReference type="EMBL" id="ADCP02000003">
    <property type="protein sequence ID" value="EPC05697.1"/>
    <property type="molecule type" value="Genomic_DNA"/>
</dbReference>
<protein>
    <submittedName>
        <fullName evidence="2">Uncharacterized protein</fullName>
    </submittedName>
</protein>
<reference evidence="2 3" key="1">
    <citation type="submission" date="2010-10" db="EMBL/GenBank/DDBJ databases">
        <authorList>
            <consortium name="The Broad Institute Genome Sequencing Platform"/>
            <person name="Ward D."/>
            <person name="Earl A."/>
            <person name="Feldgarden M."/>
            <person name="Young S.K."/>
            <person name="Gargeya S."/>
            <person name="Zeng Q."/>
            <person name="Alvarado L."/>
            <person name="Berlin A."/>
            <person name="Bochicchio J."/>
            <person name="Chapman S.B."/>
            <person name="Chen Z."/>
            <person name="Freedman E."/>
            <person name="Gellesch M."/>
            <person name="Goldberg J."/>
            <person name="Griggs A."/>
            <person name="Gujja S."/>
            <person name="Heilman E."/>
            <person name="Heiman D."/>
            <person name="Howarth C."/>
            <person name="Mehta T."/>
            <person name="Neiman D."/>
            <person name="Pearson M."/>
            <person name="Roberts A."/>
            <person name="Saif S."/>
            <person name="Shea T."/>
            <person name="Shenoy N."/>
            <person name="Sisk P."/>
            <person name="Stolte C."/>
            <person name="Sykes S."/>
            <person name="White J."/>
            <person name="Yandava C."/>
            <person name="Allen-Vercoe E."/>
            <person name="Sibley C."/>
            <person name="Ambrose C.E."/>
            <person name="Strauss J."/>
            <person name="Daigneault M."/>
            <person name="Haas B."/>
            <person name="Nusbaum C."/>
            <person name="Birren B."/>
        </authorList>
    </citation>
    <scope>NUCLEOTIDE SEQUENCE [LARGE SCALE GENOMIC DNA]</scope>
    <source>
        <strain evidence="2 3">3_1_6</strain>
    </source>
</reference>